<dbReference type="Gene3D" id="1.20.5.2230">
    <property type="match status" value="1"/>
</dbReference>
<evidence type="ECO:0000256" key="2">
    <source>
        <dbReference type="ARBA" id="ARBA00004186"/>
    </source>
</evidence>
<dbReference type="GO" id="GO:0032133">
    <property type="term" value="C:chromosome passenger complex"/>
    <property type="evidence" value="ECO:0007669"/>
    <property type="project" value="TreeGrafter"/>
</dbReference>
<feature type="compositionally biased region" description="Pro residues" evidence="8">
    <location>
        <begin position="43"/>
        <end position="52"/>
    </location>
</feature>
<evidence type="ECO:0000256" key="5">
    <source>
        <dbReference type="ARBA" id="ARBA00022829"/>
    </source>
</evidence>
<evidence type="ECO:0000256" key="4">
    <source>
        <dbReference type="ARBA" id="ARBA00022490"/>
    </source>
</evidence>
<comment type="caution">
    <text evidence="10">The sequence shown here is derived from an EMBL/GenBank/DDBJ whole genome shotgun (WGS) entry which is preliminary data.</text>
</comment>
<evidence type="ECO:0000256" key="8">
    <source>
        <dbReference type="SAM" id="MobiDB-lite"/>
    </source>
</evidence>
<feature type="compositionally biased region" description="Basic and acidic residues" evidence="8">
    <location>
        <begin position="458"/>
        <end position="540"/>
    </location>
</feature>
<evidence type="ECO:0000256" key="6">
    <source>
        <dbReference type="ARBA" id="ARBA00023212"/>
    </source>
</evidence>
<dbReference type="PANTHER" id="PTHR13142">
    <property type="entry name" value="INNER CENTROMERE PROTEIN"/>
    <property type="match status" value="1"/>
</dbReference>
<evidence type="ECO:0000256" key="7">
    <source>
        <dbReference type="ARBA" id="ARBA00023242"/>
    </source>
</evidence>
<dbReference type="Pfam" id="PF03941">
    <property type="entry name" value="INCENP_ARK-bind"/>
    <property type="match status" value="1"/>
</dbReference>
<feature type="domain" description="Inner centromere protein ARK-binding" evidence="9">
    <location>
        <begin position="697"/>
        <end position="756"/>
    </location>
</feature>
<gene>
    <name evidence="10" type="primary">incenp</name>
    <name evidence="10" type="ORF">Anas_09713</name>
</gene>
<feature type="non-terminal residue" evidence="10">
    <location>
        <position position="1"/>
    </location>
</feature>
<dbReference type="OrthoDB" id="6368403at2759"/>
<feature type="compositionally biased region" description="Basic and acidic residues" evidence="8">
    <location>
        <begin position="122"/>
        <end position="135"/>
    </location>
</feature>
<organism evidence="10 11">
    <name type="scientific">Armadillidium nasatum</name>
    <dbReference type="NCBI Taxonomy" id="96803"/>
    <lineage>
        <taxon>Eukaryota</taxon>
        <taxon>Metazoa</taxon>
        <taxon>Ecdysozoa</taxon>
        <taxon>Arthropoda</taxon>
        <taxon>Crustacea</taxon>
        <taxon>Multicrustacea</taxon>
        <taxon>Malacostraca</taxon>
        <taxon>Eumalacostraca</taxon>
        <taxon>Peracarida</taxon>
        <taxon>Isopoda</taxon>
        <taxon>Oniscidea</taxon>
        <taxon>Crinocheta</taxon>
        <taxon>Armadillidiidae</taxon>
        <taxon>Armadillidium</taxon>
    </lineage>
</organism>
<dbReference type="InterPro" id="IPR005635">
    <property type="entry name" value="Inner_centromere_prot_ARK-bd"/>
</dbReference>
<comment type="similarity">
    <text evidence="3">Belongs to the INCENP family.</text>
</comment>
<evidence type="ECO:0000259" key="9">
    <source>
        <dbReference type="Pfam" id="PF03941"/>
    </source>
</evidence>
<feature type="region of interest" description="Disordered" evidence="8">
    <location>
        <begin position="451"/>
        <end position="540"/>
    </location>
</feature>
<feature type="region of interest" description="Disordered" evidence="8">
    <location>
        <begin position="39"/>
        <end position="92"/>
    </location>
</feature>
<dbReference type="GO" id="GO:0030496">
    <property type="term" value="C:midbody"/>
    <property type="evidence" value="ECO:0007669"/>
    <property type="project" value="TreeGrafter"/>
</dbReference>
<dbReference type="GO" id="GO:0005634">
    <property type="term" value="C:nucleus"/>
    <property type="evidence" value="ECO:0007669"/>
    <property type="project" value="UniProtKB-SubCell"/>
</dbReference>
<proteinExistence type="inferred from homology"/>
<dbReference type="AlphaFoldDB" id="A0A5N5TBX3"/>
<dbReference type="GO" id="GO:0000776">
    <property type="term" value="C:kinetochore"/>
    <property type="evidence" value="ECO:0007669"/>
    <property type="project" value="TreeGrafter"/>
</dbReference>
<keyword evidence="7" id="KW-0539">Nucleus</keyword>
<dbReference type="GO" id="GO:1990385">
    <property type="term" value="C:meiotic spindle midzone"/>
    <property type="evidence" value="ECO:0007669"/>
    <property type="project" value="TreeGrafter"/>
</dbReference>
<dbReference type="GO" id="GO:0051257">
    <property type="term" value="P:meiotic spindle midzone assembly"/>
    <property type="evidence" value="ECO:0007669"/>
    <property type="project" value="TreeGrafter"/>
</dbReference>
<evidence type="ECO:0000256" key="3">
    <source>
        <dbReference type="ARBA" id="ARBA00010042"/>
    </source>
</evidence>
<feature type="region of interest" description="Disordered" evidence="8">
    <location>
        <begin position="109"/>
        <end position="138"/>
    </location>
</feature>
<dbReference type="EMBL" id="SEYY01003644">
    <property type="protein sequence ID" value="KAB7504163.1"/>
    <property type="molecule type" value="Genomic_DNA"/>
</dbReference>
<evidence type="ECO:0000256" key="1">
    <source>
        <dbReference type="ARBA" id="ARBA00004123"/>
    </source>
</evidence>
<evidence type="ECO:0000313" key="10">
    <source>
        <dbReference type="EMBL" id="KAB7504163.1"/>
    </source>
</evidence>
<keyword evidence="5" id="KW-0159">Chromosome partition</keyword>
<keyword evidence="6" id="KW-0206">Cytoskeleton</keyword>
<name>A0A5N5TBX3_9CRUS</name>
<evidence type="ECO:0000313" key="11">
    <source>
        <dbReference type="Proteomes" id="UP000326759"/>
    </source>
</evidence>
<feature type="compositionally biased region" description="Basic and acidic residues" evidence="8">
    <location>
        <begin position="614"/>
        <end position="641"/>
    </location>
</feature>
<comment type="subcellular location">
    <subcellularLocation>
        <location evidence="2">Cytoplasm</location>
        <location evidence="2">Cytoskeleton</location>
        <location evidence="2">Spindle</location>
    </subcellularLocation>
    <subcellularLocation>
        <location evidence="1">Nucleus</location>
    </subcellularLocation>
</comment>
<protein>
    <submittedName>
        <fullName evidence="10">Inner centromere protein</fullName>
    </submittedName>
</protein>
<feature type="region of interest" description="Disordered" evidence="8">
    <location>
        <begin position="614"/>
        <end position="713"/>
    </location>
</feature>
<dbReference type="GO" id="GO:0051310">
    <property type="term" value="P:metaphase chromosome alignment"/>
    <property type="evidence" value="ECO:0007669"/>
    <property type="project" value="TreeGrafter"/>
</dbReference>
<accession>A0A5N5TBX3</accession>
<keyword evidence="4" id="KW-0963">Cytoplasm</keyword>
<feature type="compositionally biased region" description="Basic and acidic residues" evidence="8">
    <location>
        <begin position="65"/>
        <end position="74"/>
    </location>
</feature>
<keyword evidence="11" id="KW-1185">Reference proteome</keyword>
<reference evidence="10 11" key="1">
    <citation type="journal article" date="2019" name="PLoS Biol.">
        <title>Sex chromosomes control vertical transmission of feminizing Wolbachia symbionts in an isopod.</title>
        <authorList>
            <person name="Becking T."/>
            <person name="Chebbi M.A."/>
            <person name="Giraud I."/>
            <person name="Moumen B."/>
            <person name="Laverre T."/>
            <person name="Caubet Y."/>
            <person name="Peccoud J."/>
            <person name="Gilbert C."/>
            <person name="Cordaux R."/>
        </authorList>
    </citation>
    <scope>NUCLEOTIDE SEQUENCE [LARGE SCALE GENOMIC DNA]</scope>
    <source>
        <strain evidence="10">ANa2</strain>
        <tissue evidence="10">Whole body excluding digestive tract and cuticle</tissue>
    </source>
</reference>
<sequence length="784" mass="91420">KYFDWLDEVVLSAKEARGETLIPKTPARKRNKKIVEDIENVPPLLPPPPPPVENVRKSSRAAAKAAHEKTKKTIQEISNIGTKMRRPSTPPRVKTVEFISVLDEKNERVENSADVSKPPSILEHDLPETPHSEVDDKIEDINNFEIIDEEKSNSEYSNDDDMDEKVLSLKDNPSKVEEITKLPYLELIDINHKEHHQDEDEHKFTKPTRTTRTKKRIAETVDTAIPVQPEEVVIRSTRSKRRKIEEEITQSKKDVESRRPACIEEHLISNQLSCKSTLSDSQPIIVTINNEPSINQPPEDVPLRMTRSKVRKINPKTSPSQKETIDECPPKQLTPVKMNSNRNHLTSKAKIESSILIKNSDSPSKNLKTKKLNNFKPSEANVICNRSIDRNEMCSPLVIKHFRSATLKSGTSTKKSFQTPSPISSSTVKAISTPAEASRVKNIVMGPSFLTKVLPNKPTKEETEEKKKEEMRRKREREEEIRKKREEMLKMQRDEKKRKNEERMRKVQESRELEKIEAEAREMQEKEKKQREERLKEEKRRKLMELKKIEEMKLKKQVEEERRLQEQRHFEEQKAMEELRRAEERKKLEEKRLQEREAERILREKLEMEKIREGQRIAREKEEIDRLKAKEARNLESEKMNETYTTNTEHPLNTTYSKPAQNSTVEKSEEVQSYEMTPVAEKKKPKSKSAEDYGINDLRSDDSTDDECAPKKTIPNWAGGNMLRKQLFYQEHIPPDLDAVFPPNVLLQMPDLSKIFAKRRSRFYKRTSSAVWNTPPYKVLAPNR</sequence>
<dbReference type="Proteomes" id="UP000326759">
    <property type="component" value="Unassembled WGS sequence"/>
</dbReference>
<feature type="compositionally biased region" description="Polar residues" evidence="8">
    <location>
        <begin position="642"/>
        <end position="665"/>
    </location>
</feature>
<feature type="region of interest" description="Disordered" evidence="8">
    <location>
        <begin position="314"/>
        <end position="342"/>
    </location>
</feature>
<dbReference type="GO" id="GO:0000281">
    <property type="term" value="P:mitotic cytokinesis"/>
    <property type="evidence" value="ECO:0007669"/>
    <property type="project" value="TreeGrafter"/>
</dbReference>
<dbReference type="PANTHER" id="PTHR13142:SF1">
    <property type="entry name" value="INNER CENTROMERE PROTEIN"/>
    <property type="match status" value="1"/>
</dbReference>